<dbReference type="Proteomes" id="UP000005222">
    <property type="component" value="Chromosome N"/>
</dbReference>
<keyword evidence="2" id="KW-1185">Reference proteome</keyword>
<gene>
    <name evidence="1" type="primary">Piso0_005846</name>
    <name evidence="1" type="ORF">GNLVRS01_PISO0N23861g</name>
</gene>
<dbReference type="eggNOG" id="ENOG502RQKC">
    <property type="taxonomic scope" value="Eukaryota"/>
</dbReference>
<dbReference type="EMBL" id="FO082046">
    <property type="protein sequence ID" value="CCE87298.1"/>
    <property type="molecule type" value="Genomic_DNA"/>
</dbReference>
<evidence type="ECO:0000313" key="1">
    <source>
        <dbReference type="EMBL" id="CCE87298.1"/>
    </source>
</evidence>
<accession>G8Y039</accession>
<protein>
    <submittedName>
        <fullName evidence="1">Piso0_005846 protein</fullName>
    </submittedName>
</protein>
<dbReference type="AlphaFoldDB" id="G8Y039"/>
<organism evidence="1 2">
    <name type="scientific">Pichia sorbitophila (strain ATCC MYA-4447 / BCRC 22081 / CBS 7064 / NBRC 10061 / NRRL Y-12695)</name>
    <name type="common">Hybrid yeast</name>
    <dbReference type="NCBI Taxonomy" id="559304"/>
    <lineage>
        <taxon>Eukaryota</taxon>
        <taxon>Fungi</taxon>
        <taxon>Dikarya</taxon>
        <taxon>Ascomycota</taxon>
        <taxon>Saccharomycotina</taxon>
        <taxon>Pichiomycetes</taxon>
        <taxon>Debaryomycetaceae</taxon>
        <taxon>Millerozyma</taxon>
    </lineage>
</organism>
<name>G8Y039_PICSO</name>
<proteinExistence type="predicted"/>
<dbReference type="InParanoid" id="G8Y039"/>
<sequence length="217" mass="24577">MHETAGKIDDTYRRKTQNISSKRMLRTYYGSFPPATQEQKSTDMALKSFARATSKTGFISREIDFRRGKPQDLLFLSNQIDSLMFKVHLKNALLAQKIDFDTYCSGSHGSVDIAAMQSKFGLDGSSDVWIHESDFVDFKSSLLQEYFEQSKNLEPDASIGYSGLTPTEAEIKDFDDHFHKSVLPLIEDCTPQNHLAKNFDPLMEDGLCTEKKPLNIS</sequence>
<evidence type="ECO:0000313" key="2">
    <source>
        <dbReference type="Proteomes" id="UP000005222"/>
    </source>
</evidence>
<reference evidence="1 2" key="1">
    <citation type="journal article" date="2012" name="G3 (Bethesda)">
        <title>Pichia sorbitophila, an interspecies yeast hybrid reveals early steps of genome resolution following polyploidization.</title>
        <authorList>
            <person name="Leh Louis V."/>
            <person name="Despons L."/>
            <person name="Friedrich A."/>
            <person name="Martin T."/>
            <person name="Durrens P."/>
            <person name="Casaregola S."/>
            <person name="Neuveglise C."/>
            <person name="Fairhead C."/>
            <person name="Marck C."/>
            <person name="Cruz J.A."/>
            <person name="Straub M.L."/>
            <person name="Kugler V."/>
            <person name="Sacerdot C."/>
            <person name="Uzunov Z."/>
            <person name="Thierry A."/>
            <person name="Weiss S."/>
            <person name="Bleykasten C."/>
            <person name="De Montigny J."/>
            <person name="Jacques N."/>
            <person name="Jung P."/>
            <person name="Lemaire M."/>
            <person name="Mallet S."/>
            <person name="Morel G."/>
            <person name="Richard G.F."/>
            <person name="Sarkar A."/>
            <person name="Savel G."/>
            <person name="Schacherer J."/>
            <person name="Seret M.L."/>
            <person name="Talla E."/>
            <person name="Samson G."/>
            <person name="Jubin C."/>
            <person name="Poulain J."/>
            <person name="Vacherie B."/>
            <person name="Barbe V."/>
            <person name="Pelletier E."/>
            <person name="Sherman D.J."/>
            <person name="Westhof E."/>
            <person name="Weissenbach J."/>
            <person name="Baret P.V."/>
            <person name="Wincker P."/>
            <person name="Gaillardin C."/>
            <person name="Dujon B."/>
            <person name="Souciet J.L."/>
        </authorList>
    </citation>
    <scope>NUCLEOTIDE SEQUENCE [LARGE SCALE GENOMIC DNA]</scope>
    <source>
        <strain evidence="2">ATCC MYA-4447 / BCRC 22081 / CBS 7064 / NBRC 10061 / NRRL Y-12695</strain>
    </source>
</reference>
<dbReference type="OMA" id="MHETAGK"/>
<dbReference type="HOGENOM" id="CLU_1304820_0_0_1"/>